<evidence type="ECO:0000313" key="4">
    <source>
        <dbReference type="Proteomes" id="UP000236751"/>
    </source>
</evidence>
<dbReference type="AlphaFoldDB" id="A0A1H5UB14"/>
<dbReference type="InterPro" id="IPR036249">
    <property type="entry name" value="Thioredoxin-like_sf"/>
</dbReference>
<dbReference type="InterPro" id="IPR013766">
    <property type="entry name" value="Thioredoxin_domain"/>
</dbReference>
<evidence type="ECO:0000256" key="1">
    <source>
        <dbReference type="SAM" id="MobiDB-lite"/>
    </source>
</evidence>
<protein>
    <submittedName>
        <fullName evidence="3">Thioredoxin 1</fullName>
    </submittedName>
</protein>
<dbReference type="Proteomes" id="UP000236751">
    <property type="component" value="Unassembled WGS sequence"/>
</dbReference>
<name>A0A1H5UB14_NITMU</name>
<organism evidence="3 4">
    <name type="scientific">Nitrosospira multiformis (strain ATCC 25196 / NCIMB 11849 / C 71)</name>
    <dbReference type="NCBI Taxonomy" id="323848"/>
    <lineage>
        <taxon>Bacteria</taxon>
        <taxon>Pseudomonadati</taxon>
        <taxon>Pseudomonadota</taxon>
        <taxon>Betaproteobacteria</taxon>
        <taxon>Nitrosomonadales</taxon>
        <taxon>Nitrosomonadaceae</taxon>
        <taxon>Nitrosospira</taxon>
    </lineage>
</organism>
<feature type="region of interest" description="Disordered" evidence="1">
    <location>
        <begin position="1"/>
        <end position="25"/>
    </location>
</feature>
<dbReference type="SUPFAM" id="SSF52833">
    <property type="entry name" value="Thioredoxin-like"/>
    <property type="match status" value="1"/>
</dbReference>
<gene>
    <name evidence="3" type="ORF">SAMN05216403_10714</name>
</gene>
<evidence type="ECO:0000313" key="3">
    <source>
        <dbReference type="EMBL" id="SEF72295.1"/>
    </source>
</evidence>
<reference evidence="3 4" key="1">
    <citation type="submission" date="2016-10" db="EMBL/GenBank/DDBJ databases">
        <authorList>
            <person name="de Groot N.N."/>
        </authorList>
    </citation>
    <scope>NUCLEOTIDE SEQUENCE [LARGE SCALE GENOMIC DNA]</scope>
    <source>
        <strain evidence="3 4">Nl13</strain>
    </source>
</reference>
<dbReference type="EMBL" id="FNVK01000007">
    <property type="protein sequence ID" value="SEF72295.1"/>
    <property type="molecule type" value="Genomic_DNA"/>
</dbReference>
<feature type="domain" description="Thioredoxin" evidence="2">
    <location>
        <begin position="1"/>
        <end position="119"/>
    </location>
</feature>
<sequence length="121" mass="13273">MPEKPEPWSGYNIGMDTVHGSEPSRAEIDSLQGPALVEFGAAWCGYCRAARPLIASALSGAPPVRYIRIEDGKGRRLGRSFGVKLWPTLIFLKDGKEIARLVRPENPGLIQRALENICKDA</sequence>
<proteinExistence type="predicted"/>
<dbReference type="CDD" id="cd02947">
    <property type="entry name" value="TRX_family"/>
    <property type="match status" value="1"/>
</dbReference>
<evidence type="ECO:0000259" key="2">
    <source>
        <dbReference type="PROSITE" id="PS51352"/>
    </source>
</evidence>
<dbReference type="Pfam" id="PF00085">
    <property type="entry name" value="Thioredoxin"/>
    <property type="match status" value="1"/>
</dbReference>
<dbReference type="PROSITE" id="PS51352">
    <property type="entry name" value="THIOREDOXIN_2"/>
    <property type="match status" value="1"/>
</dbReference>
<dbReference type="Gene3D" id="3.40.30.10">
    <property type="entry name" value="Glutaredoxin"/>
    <property type="match status" value="1"/>
</dbReference>
<accession>A0A1H5UB14</accession>
<dbReference type="PRINTS" id="PR00421">
    <property type="entry name" value="THIOREDOXIN"/>
</dbReference>